<dbReference type="AlphaFoldDB" id="X1MT45"/>
<proteinExistence type="predicted"/>
<evidence type="ECO:0000313" key="1">
    <source>
        <dbReference type="EMBL" id="GAI09549.1"/>
    </source>
</evidence>
<gene>
    <name evidence="1" type="ORF">S06H3_08552</name>
</gene>
<name>X1MT45_9ZZZZ</name>
<sequence>MSTVKQKLSIDFKGEHSMAELIGDRDELLQLIERKYNVEIFALGNDLEILGKNKNVKEVARLIEELALQINLGQKLNSEKVSDSIKI</sequence>
<reference evidence="1" key="1">
    <citation type="journal article" date="2014" name="Front. Microbiol.">
        <title>High frequency of phylogenetically diverse reductive dehalogenase-homologous genes in deep subseafloor sedimentary metagenomes.</title>
        <authorList>
            <person name="Kawai M."/>
            <person name="Futagami T."/>
            <person name="Toyoda A."/>
            <person name="Takaki Y."/>
            <person name="Nishi S."/>
            <person name="Hori S."/>
            <person name="Arai W."/>
            <person name="Tsubouchi T."/>
            <person name="Morono Y."/>
            <person name="Uchiyama I."/>
            <person name="Ito T."/>
            <person name="Fujiyama A."/>
            <person name="Inagaki F."/>
            <person name="Takami H."/>
        </authorList>
    </citation>
    <scope>NUCLEOTIDE SEQUENCE</scope>
    <source>
        <strain evidence="1">Expedition CK06-06</strain>
    </source>
</reference>
<evidence type="ECO:0008006" key="2">
    <source>
        <dbReference type="Google" id="ProtNLM"/>
    </source>
</evidence>
<protein>
    <recommendedName>
        <fullName evidence="2">PhoH-like protein domain-containing protein</fullName>
    </recommendedName>
</protein>
<organism evidence="1">
    <name type="scientific">marine sediment metagenome</name>
    <dbReference type="NCBI Taxonomy" id="412755"/>
    <lineage>
        <taxon>unclassified sequences</taxon>
        <taxon>metagenomes</taxon>
        <taxon>ecological metagenomes</taxon>
    </lineage>
</organism>
<comment type="caution">
    <text evidence="1">The sequence shown here is derived from an EMBL/GenBank/DDBJ whole genome shotgun (WGS) entry which is preliminary data.</text>
</comment>
<accession>X1MT45</accession>
<feature type="non-terminal residue" evidence="1">
    <location>
        <position position="87"/>
    </location>
</feature>
<dbReference type="EMBL" id="BARV01003624">
    <property type="protein sequence ID" value="GAI09549.1"/>
    <property type="molecule type" value="Genomic_DNA"/>
</dbReference>